<evidence type="ECO:0000259" key="8">
    <source>
        <dbReference type="Pfam" id="PF08281"/>
    </source>
</evidence>
<feature type="region of interest" description="Disordered" evidence="5">
    <location>
        <begin position="1071"/>
        <end position="1091"/>
    </location>
</feature>
<dbReference type="Pfam" id="PF08281">
    <property type="entry name" value="Sigma70_r4_2"/>
    <property type="match status" value="1"/>
</dbReference>
<feature type="transmembrane region" description="Helical" evidence="6">
    <location>
        <begin position="277"/>
        <end position="298"/>
    </location>
</feature>
<dbReference type="InterPro" id="IPR013784">
    <property type="entry name" value="Carb-bd-like_fold"/>
</dbReference>
<evidence type="ECO:0000256" key="3">
    <source>
        <dbReference type="ARBA" id="ARBA00023082"/>
    </source>
</evidence>
<dbReference type="GO" id="GO:0003677">
    <property type="term" value="F:DNA binding"/>
    <property type="evidence" value="ECO:0007669"/>
    <property type="project" value="InterPro"/>
</dbReference>
<keyword evidence="2" id="KW-0805">Transcription regulation</keyword>
<accession>A0A5B9W6E7</accession>
<dbReference type="SUPFAM" id="SSF49464">
    <property type="entry name" value="Carboxypeptidase regulatory domain-like"/>
    <property type="match status" value="1"/>
</dbReference>
<evidence type="ECO:0000256" key="4">
    <source>
        <dbReference type="ARBA" id="ARBA00023163"/>
    </source>
</evidence>
<name>A0A5B9W6E7_9BACT</name>
<dbReference type="SUPFAM" id="SSF49452">
    <property type="entry name" value="Starch-binding domain-like"/>
    <property type="match status" value="1"/>
</dbReference>
<dbReference type="InterPro" id="IPR014284">
    <property type="entry name" value="RNA_pol_sigma-70_dom"/>
</dbReference>
<evidence type="ECO:0000256" key="5">
    <source>
        <dbReference type="SAM" id="MobiDB-lite"/>
    </source>
</evidence>
<keyword evidence="10" id="KW-1185">Reference proteome</keyword>
<evidence type="ECO:0000313" key="10">
    <source>
        <dbReference type="Proteomes" id="UP000324233"/>
    </source>
</evidence>
<keyword evidence="3" id="KW-0731">Sigma factor</keyword>
<protein>
    <submittedName>
        <fullName evidence="9">ECF RNA polymerase sigma factor SigE</fullName>
    </submittedName>
</protein>
<dbReference type="Gene3D" id="2.60.40.1120">
    <property type="entry name" value="Carboxypeptidase-like, regulatory domain"/>
    <property type="match status" value="1"/>
</dbReference>
<dbReference type="EMBL" id="CP042997">
    <property type="protein sequence ID" value="QEH35550.1"/>
    <property type="molecule type" value="Genomic_DNA"/>
</dbReference>
<dbReference type="InterPro" id="IPR007627">
    <property type="entry name" value="RNA_pol_sigma70_r2"/>
</dbReference>
<dbReference type="GO" id="GO:0030246">
    <property type="term" value="F:carbohydrate binding"/>
    <property type="evidence" value="ECO:0007669"/>
    <property type="project" value="InterPro"/>
</dbReference>
<evidence type="ECO:0000313" key="9">
    <source>
        <dbReference type="EMBL" id="QEH35550.1"/>
    </source>
</evidence>
<dbReference type="GO" id="GO:0006352">
    <property type="term" value="P:DNA-templated transcription initiation"/>
    <property type="evidence" value="ECO:0007669"/>
    <property type="project" value="InterPro"/>
</dbReference>
<dbReference type="InterPro" id="IPR036388">
    <property type="entry name" value="WH-like_DNA-bd_sf"/>
</dbReference>
<dbReference type="Pfam" id="PF13620">
    <property type="entry name" value="CarboxypepD_reg"/>
    <property type="match status" value="1"/>
</dbReference>
<dbReference type="KEGG" id="agv:OJF2_41030"/>
<dbReference type="InterPro" id="IPR008969">
    <property type="entry name" value="CarboxyPept-like_regulatory"/>
</dbReference>
<keyword evidence="6" id="KW-0812">Transmembrane</keyword>
<keyword evidence="6" id="KW-0472">Membrane</keyword>
<dbReference type="SUPFAM" id="SSF88659">
    <property type="entry name" value="Sigma3 and sigma4 domains of RNA polymerase sigma factors"/>
    <property type="match status" value="1"/>
</dbReference>
<dbReference type="PANTHER" id="PTHR43133">
    <property type="entry name" value="RNA POLYMERASE ECF-TYPE SIGMA FACTO"/>
    <property type="match status" value="1"/>
</dbReference>
<feature type="compositionally biased region" description="Basic and acidic residues" evidence="5">
    <location>
        <begin position="1071"/>
        <end position="1082"/>
    </location>
</feature>
<dbReference type="NCBIfam" id="TIGR02937">
    <property type="entry name" value="sigma70-ECF"/>
    <property type="match status" value="1"/>
</dbReference>
<dbReference type="RefSeq" id="WP_168221938.1">
    <property type="nucleotide sequence ID" value="NZ_CP042997.1"/>
</dbReference>
<dbReference type="Proteomes" id="UP000324233">
    <property type="component" value="Chromosome"/>
</dbReference>
<organism evidence="9 10">
    <name type="scientific">Aquisphaera giovannonii</name>
    <dbReference type="NCBI Taxonomy" id="406548"/>
    <lineage>
        <taxon>Bacteria</taxon>
        <taxon>Pseudomonadati</taxon>
        <taxon>Planctomycetota</taxon>
        <taxon>Planctomycetia</taxon>
        <taxon>Isosphaerales</taxon>
        <taxon>Isosphaeraceae</taxon>
        <taxon>Aquisphaera</taxon>
    </lineage>
</organism>
<keyword evidence="6" id="KW-1133">Transmembrane helix</keyword>
<dbReference type="Gene3D" id="1.10.10.10">
    <property type="entry name" value="Winged helix-like DNA-binding domain superfamily/Winged helix DNA-binding domain"/>
    <property type="match status" value="1"/>
</dbReference>
<dbReference type="PANTHER" id="PTHR43133:SF51">
    <property type="entry name" value="RNA POLYMERASE SIGMA FACTOR"/>
    <property type="match status" value="1"/>
</dbReference>
<sequence length="1091" mass="117980">MGATIEDDGSRSLVRGVDRVFRDGTVAGLPEAELVRRFAEEGQEAAFAAIVERHGPMVLGVCRRILGPLNEADADDAFQATFLVLIRRRRALEGACSLGPWLHGVARRVASRARTDALRRRAREPLAARLEAAALPPERPAERVELWEILDEEIGRLPEKYRQAVILCDLEGLPQEDAARRLRWTAGALRGRLDRARAKLRGRLARRGLLPAAVAATVSGWPASTAEAAVSPSLRAATAAAMARDLAVESVARAVSPSAAARLAAAFLRRQVFTRSAVLAAFLLIAAALSAAGIAAVGRAPRPDREALATRPDGETRDVEIQVVGPDGRAIPNAPVSLRTYPVLNADDVRRGSFARRDGDAAVVDADVEGRLAVRLPANGNDLDVTVSIPGYGLYNADWLSRLPGQEMPNPLRIQLEKAQVVNGIVADPDGKPVEGARVLLDIPSRIQPRSPGHHSARAFATTDRAGRWRYDRVPESAEHVSTGVLHSGFLIEGNVQISPDIPVGGDLGPANRLTLRRGQVLAGTVRDEAGKPIAGARVRVVGSAGVSMKEVTTGPDGTFRAEGCPPGTPELMATAPGRAMGSRTVPVGPGPYAPVDLTLQPARPLRVRVVDHTGKPVSNAVIDRIWVRNRIEPQDFGGVIRHTDAEGRWEWGGAPRDEITFEIAPPGEMQRTKLKVAPRDELQELRLPPPLIVTGRVIDADSRRPIGAFRVVPGSYLDASKRIYWTEWQASTGTAGHFEYRPGRRGDDIRHLVRVEADGYEVAESREVRSDEGSVSLDFALKQAHGIIGRVITPDNRPAAGARVATLKGAAGIWFKNGDFEDPSTAYFRTVIADPAGTFRVPLPKENFRLAIVHPTGQAWVDPAKEQGWDRVRLIRLEPWSRVEGTFRVGSKPVANARLSVEIPPLRDGNRMLLAMRQSEATTGPDGRFLFERVFPGRWTIGRHVEPPVALGAEGASSGVHVEADFPAGRTTRLDLGGAGRAVVGRLRLAEGIRREPPWDYAWIRGAPLIGGEERLAPNFRATAGPDGRFRIDDLPPGRYRLHASFSGIGDVRGPRGVPVSCQFDFEVPPEGREPAGKEVDLGTLTLDEP</sequence>
<dbReference type="CDD" id="cd06171">
    <property type="entry name" value="Sigma70_r4"/>
    <property type="match status" value="1"/>
</dbReference>
<evidence type="ECO:0000256" key="2">
    <source>
        <dbReference type="ARBA" id="ARBA00023015"/>
    </source>
</evidence>
<reference evidence="9 10" key="1">
    <citation type="submission" date="2019-08" db="EMBL/GenBank/DDBJ databases">
        <title>Deep-cultivation of Planctomycetes and their phenomic and genomic characterization uncovers novel biology.</title>
        <authorList>
            <person name="Wiegand S."/>
            <person name="Jogler M."/>
            <person name="Boedeker C."/>
            <person name="Pinto D."/>
            <person name="Vollmers J."/>
            <person name="Rivas-Marin E."/>
            <person name="Kohn T."/>
            <person name="Peeters S.H."/>
            <person name="Heuer A."/>
            <person name="Rast P."/>
            <person name="Oberbeckmann S."/>
            <person name="Bunk B."/>
            <person name="Jeske O."/>
            <person name="Meyerdierks A."/>
            <person name="Storesund J.E."/>
            <person name="Kallscheuer N."/>
            <person name="Luecker S."/>
            <person name="Lage O.M."/>
            <person name="Pohl T."/>
            <person name="Merkel B.J."/>
            <person name="Hornburger P."/>
            <person name="Mueller R.-W."/>
            <person name="Bruemmer F."/>
            <person name="Labrenz M."/>
            <person name="Spormann A.M."/>
            <person name="Op den Camp H."/>
            <person name="Overmann J."/>
            <person name="Amann R."/>
            <person name="Jetten M.S.M."/>
            <person name="Mascher T."/>
            <person name="Medema M.H."/>
            <person name="Devos D.P."/>
            <person name="Kaster A.-K."/>
            <person name="Ovreas L."/>
            <person name="Rohde M."/>
            <person name="Galperin M.Y."/>
            <person name="Jogler C."/>
        </authorList>
    </citation>
    <scope>NUCLEOTIDE SEQUENCE [LARGE SCALE GENOMIC DNA]</scope>
    <source>
        <strain evidence="9 10">OJF2</strain>
    </source>
</reference>
<dbReference type="Gene3D" id="1.10.1740.10">
    <property type="match status" value="1"/>
</dbReference>
<comment type="similarity">
    <text evidence="1">Belongs to the sigma-70 factor family. ECF subfamily.</text>
</comment>
<proteinExistence type="inferred from homology"/>
<feature type="domain" description="RNA polymerase sigma-70 region 2" evidence="7">
    <location>
        <begin position="50"/>
        <end position="121"/>
    </location>
</feature>
<dbReference type="GO" id="GO:0016987">
    <property type="term" value="F:sigma factor activity"/>
    <property type="evidence" value="ECO:0007669"/>
    <property type="project" value="UniProtKB-KW"/>
</dbReference>
<keyword evidence="4" id="KW-0804">Transcription</keyword>
<dbReference type="InterPro" id="IPR013249">
    <property type="entry name" value="RNA_pol_sigma70_r4_t2"/>
</dbReference>
<evidence type="ECO:0000256" key="1">
    <source>
        <dbReference type="ARBA" id="ARBA00010641"/>
    </source>
</evidence>
<dbReference type="SUPFAM" id="SSF88946">
    <property type="entry name" value="Sigma2 domain of RNA polymerase sigma factors"/>
    <property type="match status" value="1"/>
</dbReference>
<feature type="domain" description="RNA polymerase sigma factor 70 region 4 type 2" evidence="8">
    <location>
        <begin position="148"/>
        <end position="200"/>
    </location>
</feature>
<gene>
    <name evidence="9" type="primary">sigE_34</name>
    <name evidence="9" type="ORF">OJF2_41030</name>
</gene>
<dbReference type="AlphaFoldDB" id="A0A5B9W6E7"/>
<evidence type="ECO:0000256" key="6">
    <source>
        <dbReference type="SAM" id="Phobius"/>
    </source>
</evidence>
<dbReference type="InterPro" id="IPR039425">
    <property type="entry name" value="RNA_pol_sigma-70-like"/>
</dbReference>
<dbReference type="InterPro" id="IPR013324">
    <property type="entry name" value="RNA_pol_sigma_r3/r4-like"/>
</dbReference>
<evidence type="ECO:0000259" key="7">
    <source>
        <dbReference type="Pfam" id="PF04542"/>
    </source>
</evidence>
<dbReference type="Pfam" id="PF04542">
    <property type="entry name" value="Sigma70_r2"/>
    <property type="match status" value="1"/>
</dbReference>
<dbReference type="InterPro" id="IPR013325">
    <property type="entry name" value="RNA_pol_sigma_r2"/>
</dbReference>